<dbReference type="RefSeq" id="WP_340345161.1">
    <property type="nucleotide sequence ID" value="NZ_JBBKZT010000012.1"/>
</dbReference>
<reference evidence="2 3" key="1">
    <citation type="submission" date="2024-03" db="EMBL/GenBank/DDBJ databases">
        <title>Novel species of the genus Variovorax.</title>
        <authorList>
            <person name="Liu Q."/>
            <person name="Xin Y.-H."/>
        </authorList>
    </citation>
    <scope>NUCLEOTIDE SEQUENCE [LARGE SCALE GENOMIC DNA]</scope>
    <source>
        <strain evidence="2 3">KACC 18900</strain>
    </source>
</reference>
<dbReference type="Proteomes" id="UP001385892">
    <property type="component" value="Unassembled WGS sequence"/>
</dbReference>
<dbReference type="Gene3D" id="3.40.50.1010">
    <property type="entry name" value="5'-nuclease"/>
    <property type="match status" value="1"/>
</dbReference>
<feature type="domain" description="PIN" evidence="1">
    <location>
        <begin position="13"/>
        <end position="131"/>
    </location>
</feature>
<evidence type="ECO:0000259" key="1">
    <source>
        <dbReference type="Pfam" id="PF01850"/>
    </source>
</evidence>
<comment type="caution">
    <text evidence="2">The sequence shown here is derived from an EMBL/GenBank/DDBJ whole genome shotgun (WGS) entry which is preliminary data.</text>
</comment>
<dbReference type="InterPro" id="IPR002716">
    <property type="entry name" value="PIN_dom"/>
</dbReference>
<sequence>MSEKLTIERGATVYLDTNPIIYLTEGNPLFKKSIAVLFKAVEAAGAQLITSELALTEVLVRPIRQNDTELIATYERLFDTLLDARPVSREVLLLAAQLRADLPSLKTPDAIHVATATLADASVFVSADLGLRGLPSGMRRITL</sequence>
<gene>
    <name evidence="2" type="ORF">WKW82_25330</name>
</gene>
<accession>A0ABU8WR16</accession>
<dbReference type="EMBL" id="JBBKZT010000012">
    <property type="protein sequence ID" value="MEJ8849992.1"/>
    <property type="molecule type" value="Genomic_DNA"/>
</dbReference>
<dbReference type="Pfam" id="PF01850">
    <property type="entry name" value="PIN"/>
    <property type="match status" value="1"/>
</dbReference>
<evidence type="ECO:0000313" key="2">
    <source>
        <dbReference type="EMBL" id="MEJ8849992.1"/>
    </source>
</evidence>
<keyword evidence="3" id="KW-1185">Reference proteome</keyword>
<dbReference type="SUPFAM" id="SSF88723">
    <property type="entry name" value="PIN domain-like"/>
    <property type="match status" value="1"/>
</dbReference>
<protein>
    <submittedName>
        <fullName evidence="2">Type II toxin-antitoxin system VapC family toxin</fullName>
    </submittedName>
</protein>
<evidence type="ECO:0000313" key="3">
    <source>
        <dbReference type="Proteomes" id="UP001385892"/>
    </source>
</evidence>
<organism evidence="2 3">
    <name type="scientific">Variovorax rhizosphaerae</name>
    <dbReference type="NCBI Taxonomy" id="1836200"/>
    <lineage>
        <taxon>Bacteria</taxon>
        <taxon>Pseudomonadati</taxon>
        <taxon>Pseudomonadota</taxon>
        <taxon>Betaproteobacteria</taxon>
        <taxon>Burkholderiales</taxon>
        <taxon>Comamonadaceae</taxon>
        <taxon>Variovorax</taxon>
    </lineage>
</organism>
<proteinExistence type="predicted"/>
<name>A0ABU8WR16_9BURK</name>
<dbReference type="CDD" id="cd09874">
    <property type="entry name" value="PIN_MT3492-like"/>
    <property type="match status" value="1"/>
</dbReference>
<dbReference type="InterPro" id="IPR029060">
    <property type="entry name" value="PIN-like_dom_sf"/>
</dbReference>